<evidence type="ECO:0000256" key="1">
    <source>
        <dbReference type="SAM" id="SignalP"/>
    </source>
</evidence>
<gene>
    <name evidence="2" type="ORF">GURASL_35330</name>
</gene>
<dbReference type="PROSITE" id="PS51257">
    <property type="entry name" value="PROKAR_LIPOPROTEIN"/>
    <property type="match status" value="1"/>
</dbReference>
<name>A0ABM8EQ79_9BACT</name>
<accession>A0ABM8EQ79</accession>
<dbReference type="Proteomes" id="UP001317705">
    <property type="component" value="Chromosome"/>
</dbReference>
<organism evidence="2 3">
    <name type="scientific">Geotalea uraniireducens</name>
    <dbReference type="NCBI Taxonomy" id="351604"/>
    <lineage>
        <taxon>Bacteria</taxon>
        <taxon>Pseudomonadati</taxon>
        <taxon>Thermodesulfobacteriota</taxon>
        <taxon>Desulfuromonadia</taxon>
        <taxon>Geobacterales</taxon>
        <taxon>Geobacteraceae</taxon>
        <taxon>Geotalea</taxon>
    </lineage>
</organism>
<dbReference type="RefSeq" id="WP_282000705.1">
    <property type="nucleotide sequence ID" value="NZ_AP027151.1"/>
</dbReference>
<evidence type="ECO:0000313" key="2">
    <source>
        <dbReference type="EMBL" id="BDV44610.1"/>
    </source>
</evidence>
<reference evidence="2 3" key="1">
    <citation type="submission" date="2022-12" db="EMBL/GenBank/DDBJ databases">
        <title>Polyphasic characterization of Geotalea uranireducens NIT-SL11 newly isolated from a complex of sewage sludge and microbially reduced graphene oxide.</title>
        <authorList>
            <person name="Xie L."/>
            <person name="Yoshida N."/>
            <person name="Meng L."/>
        </authorList>
    </citation>
    <scope>NUCLEOTIDE SEQUENCE [LARGE SCALE GENOMIC DNA]</scope>
    <source>
        <strain evidence="2 3">NIT-SL11</strain>
    </source>
</reference>
<feature type="signal peptide" evidence="1">
    <location>
        <begin position="1"/>
        <end position="15"/>
    </location>
</feature>
<sequence>MKRLLMVLMSLALLAGCGGGGGSSSSSPSPASPTTPTTAADTLTFWADDFTNNSYYQTTATKMAEGSHCYIYLEQGAAVTTAEINAVIAQFDTTVYPKDTAAFGSEPTPGADGDPKVYILLLNVRDGFNAVTSTSYVAGYFDPLNEYPSSVTHSNQKELLYMNVNSAVVTPANAEFNTTMAHEFQHMIHWEQKEHRLGVSDDTWLDEGMATVAGDICGYGPDYETVATYEHAAGHSLTVWEGSAANYGVVYMWAQYFQDQFGAGNIFYSMLHNNDTGITEVNTALAAAGTGKTFTSAFRDWALALYFGNGTTVTAPAGHPEWTYTSINTWPGIYNTIRLPGLFTSTNPTSLTALQAWGLGFASFTPVSGTAGTVTWTPATANEKAWLVDAGGGQVIDLTAGVPAPYTTKGYLIAQNLAGSAAGSGASVTRTALVPVATPALAAAAAEPAANTVRTAREVLAAVNGNPQLQAQVQETGRPLHVCIDASLHQQEQELRNQGIRPAF</sequence>
<keyword evidence="1" id="KW-0732">Signal</keyword>
<dbReference type="EMBL" id="AP027151">
    <property type="protein sequence ID" value="BDV44610.1"/>
    <property type="molecule type" value="Genomic_DNA"/>
</dbReference>
<protein>
    <recommendedName>
        <fullName evidence="4">Peptidase M30</fullName>
    </recommendedName>
</protein>
<keyword evidence="3" id="KW-1185">Reference proteome</keyword>
<evidence type="ECO:0000313" key="3">
    <source>
        <dbReference type="Proteomes" id="UP001317705"/>
    </source>
</evidence>
<proteinExistence type="predicted"/>
<feature type="chain" id="PRO_5045550571" description="Peptidase M30" evidence="1">
    <location>
        <begin position="16"/>
        <end position="504"/>
    </location>
</feature>
<evidence type="ECO:0008006" key="4">
    <source>
        <dbReference type="Google" id="ProtNLM"/>
    </source>
</evidence>